<proteinExistence type="inferred from homology"/>
<protein>
    <recommendedName>
        <fullName evidence="4">Dirigent protein</fullName>
    </recommendedName>
</protein>
<dbReference type="OMA" id="HEPESFT"/>
<dbReference type="Pfam" id="PF03018">
    <property type="entry name" value="Dirigent"/>
    <property type="match status" value="1"/>
</dbReference>
<keyword evidence="4" id="KW-0732">Signal</keyword>
<dbReference type="HOGENOM" id="CLU_087111_2_0_1"/>
<feature type="signal peptide" evidence="4">
    <location>
        <begin position="1"/>
        <end position="23"/>
    </location>
</feature>
<keyword evidence="4" id="KW-0052">Apoplast</keyword>
<comment type="similarity">
    <text evidence="1 4">Belongs to the plant dirigent protein family.</text>
</comment>
<evidence type="ECO:0000256" key="3">
    <source>
        <dbReference type="ARBA" id="ARBA00022525"/>
    </source>
</evidence>
<organism evidence="5 6">
    <name type="scientific">Amborella trichopoda</name>
    <dbReference type="NCBI Taxonomy" id="13333"/>
    <lineage>
        <taxon>Eukaryota</taxon>
        <taxon>Viridiplantae</taxon>
        <taxon>Streptophyta</taxon>
        <taxon>Embryophyta</taxon>
        <taxon>Tracheophyta</taxon>
        <taxon>Spermatophyta</taxon>
        <taxon>Magnoliopsida</taxon>
        <taxon>Amborellales</taxon>
        <taxon>Amborellaceae</taxon>
        <taxon>Amborella</taxon>
    </lineage>
</organism>
<dbReference type="AlphaFoldDB" id="W1Q0F3"/>
<comment type="subunit">
    <text evidence="2 4">Homodimer.</text>
</comment>
<feature type="chain" id="PRO_5008194107" description="Dirigent protein" evidence="4">
    <location>
        <begin position="24"/>
        <end position="185"/>
    </location>
</feature>
<name>W1Q0F3_AMBTC</name>
<dbReference type="GO" id="GO:0009699">
    <property type="term" value="P:phenylpropanoid biosynthetic process"/>
    <property type="evidence" value="ECO:0007669"/>
    <property type="project" value="UniProtKB-ARBA"/>
</dbReference>
<comment type="function">
    <text evidence="4">Dirigent proteins impart stereoselectivity on the phenoxy radical-coupling reaction, yielding optically active lignans from two molecules of coniferyl alcohol in the biosynthesis of lignans, flavonolignans, and alkaloids and thus plays a central role in plant secondary metabolism.</text>
</comment>
<dbReference type="InterPro" id="IPR004265">
    <property type="entry name" value="Dirigent"/>
</dbReference>
<dbReference type="PANTHER" id="PTHR21495">
    <property type="entry name" value="NUCLEOPORIN-RELATED"/>
    <property type="match status" value="1"/>
</dbReference>
<keyword evidence="3 4" id="KW-0964">Secreted</keyword>
<accession>W1Q0F3</accession>
<dbReference type="Gene3D" id="2.40.480.10">
    <property type="entry name" value="Allene oxide cyclase-like"/>
    <property type="match status" value="1"/>
</dbReference>
<sequence>MRGHSTAMAVAVLLLFSSHMATSNTESWREILGLQKEKVSHLHFYFHDVITGKNPTSIAVAGANTTLTSPTFFGLVNVVDNTLTKGPKPTSKLIGRGQGFFASSSQSEISFFMAINFVFMEGKFNGSTLTMVGRNPIMHKEREMTVVGGSGAFRLARGYAIAKTFVSDLRTKNAIVEYHITVIHF</sequence>
<keyword evidence="6" id="KW-1185">Reference proteome</keyword>
<evidence type="ECO:0000256" key="4">
    <source>
        <dbReference type="RuleBase" id="RU363099"/>
    </source>
</evidence>
<comment type="subcellular location">
    <subcellularLocation>
        <location evidence="4">Secreted</location>
        <location evidence="4">Extracellular space</location>
        <location evidence="4">Apoplast</location>
    </subcellularLocation>
</comment>
<dbReference type="eggNOG" id="ENOG502RZHY">
    <property type="taxonomic scope" value="Eukaryota"/>
</dbReference>
<dbReference type="Gramene" id="ERN13415">
    <property type="protein sequence ID" value="ERN13415"/>
    <property type="gene ID" value="AMTR_s00041p00182920"/>
</dbReference>
<evidence type="ECO:0000313" key="6">
    <source>
        <dbReference type="Proteomes" id="UP000017836"/>
    </source>
</evidence>
<dbReference type="InterPro" id="IPR044859">
    <property type="entry name" value="Allene_oxi_cyc_Dirigent"/>
</dbReference>
<evidence type="ECO:0000256" key="1">
    <source>
        <dbReference type="ARBA" id="ARBA00010746"/>
    </source>
</evidence>
<gene>
    <name evidence="5" type="ORF">AMTR_s00041p00182920</name>
</gene>
<dbReference type="Proteomes" id="UP000017836">
    <property type="component" value="Unassembled WGS sequence"/>
</dbReference>
<dbReference type="STRING" id="13333.W1Q0F3"/>
<dbReference type="GO" id="GO:0048046">
    <property type="term" value="C:apoplast"/>
    <property type="evidence" value="ECO:0007669"/>
    <property type="project" value="UniProtKB-SubCell"/>
</dbReference>
<dbReference type="EMBL" id="KI392588">
    <property type="protein sequence ID" value="ERN13415.1"/>
    <property type="molecule type" value="Genomic_DNA"/>
</dbReference>
<evidence type="ECO:0000313" key="5">
    <source>
        <dbReference type="EMBL" id="ERN13415.1"/>
    </source>
</evidence>
<reference evidence="6" key="1">
    <citation type="journal article" date="2013" name="Science">
        <title>The Amborella genome and the evolution of flowering plants.</title>
        <authorList>
            <consortium name="Amborella Genome Project"/>
        </authorList>
    </citation>
    <scope>NUCLEOTIDE SEQUENCE [LARGE SCALE GENOMIC DNA]</scope>
</reference>
<evidence type="ECO:0000256" key="2">
    <source>
        <dbReference type="ARBA" id="ARBA00011738"/>
    </source>
</evidence>